<accession>W6UIT8</accession>
<dbReference type="KEGG" id="egl:EGR_03715"/>
<comment type="caution">
    <text evidence="2">The sequence shown here is derived from an EMBL/GenBank/DDBJ whole genome shotgun (WGS) entry which is preliminary data.</text>
</comment>
<name>W6UIT8_ECHGR</name>
<dbReference type="Proteomes" id="UP000019149">
    <property type="component" value="Unassembled WGS sequence"/>
</dbReference>
<dbReference type="GeneID" id="36339430"/>
<keyword evidence="3" id="KW-1185">Reference proteome</keyword>
<proteinExistence type="predicted"/>
<dbReference type="AlphaFoldDB" id="W6UIT8"/>
<keyword evidence="1" id="KW-1133">Transmembrane helix</keyword>
<keyword evidence="1" id="KW-0472">Membrane</keyword>
<feature type="transmembrane region" description="Helical" evidence="1">
    <location>
        <begin position="15"/>
        <end position="34"/>
    </location>
</feature>
<dbReference type="RefSeq" id="XP_024352621.1">
    <property type="nucleotide sequence ID" value="XM_024492964.1"/>
</dbReference>
<dbReference type="EMBL" id="APAU02000020">
    <property type="protein sequence ID" value="EUB61425.1"/>
    <property type="molecule type" value="Genomic_DNA"/>
</dbReference>
<reference evidence="2 3" key="1">
    <citation type="journal article" date="2013" name="Nat. Genet.">
        <title>The genome of the hydatid tapeworm Echinococcus granulosus.</title>
        <authorList>
            <person name="Zheng H."/>
            <person name="Zhang W."/>
            <person name="Zhang L."/>
            <person name="Zhang Z."/>
            <person name="Li J."/>
            <person name="Lu G."/>
            <person name="Zhu Y."/>
            <person name="Wang Y."/>
            <person name="Huang Y."/>
            <person name="Liu J."/>
            <person name="Kang H."/>
            <person name="Chen J."/>
            <person name="Wang L."/>
            <person name="Chen A."/>
            <person name="Yu S."/>
            <person name="Gao Z."/>
            <person name="Jin L."/>
            <person name="Gu W."/>
            <person name="Wang Z."/>
            <person name="Zhao L."/>
            <person name="Shi B."/>
            <person name="Wen H."/>
            <person name="Lin R."/>
            <person name="Jones M.K."/>
            <person name="Brejova B."/>
            <person name="Vinar T."/>
            <person name="Zhao G."/>
            <person name="McManus D.P."/>
            <person name="Chen Z."/>
            <person name="Zhou Y."/>
            <person name="Wang S."/>
        </authorList>
    </citation>
    <scope>NUCLEOTIDE SEQUENCE [LARGE SCALE GENOMIC DNA]</scope>
</reference>
<sequence>MRQSGNFFSIWKAPLTLLKIISSVYLLTVMLLFHPAQLDKSVIKSFILTNSIIDIQVINNLNLYEQDGFDCSLFAFVDFSGHLVKGTKYYIPHAEYA</sequence>
<organism evidence="2 3">
    <name type="scientific">Echinococcus granulosus</name>
    <name type="common">Hydatid tapeworm</name>
    <dbReference type="NCBI Taxonomy" id="6210"/>
    <lineage>
        <taxon>Eukaryota</taxon>
        <taxon>Metazoa</taxon>
        <taxon>Spiralia</taxon>
        <taxon>Lophotrochozoa</taxon>
        <taxon>Platyhelminthes</taxon>
        <taxon>Cestoda</taxon>
        <taxon>Eucestoda</taxon>
        <taxon>Cyclophyllidea</taxon>
        <taxon>Taeniidae</taxon>
        <taxon>Echinococcus</taxon>
        <taxon>Echinococcus granulosus group</taxon>
    </lineage>
</organism>
<protein>
    <submittedName>
        <fullName evidence="2">Uncharacterized protein</fullName>
    </submittedName>
</protein>
<evidence type="ECO:0000313" key="2">
    <source>
        <dbReference type="EMBL" id="EUB61425.1"/>
    </source>
</evidence>
<dbReference type="CTD" id="36339430"/>
<evidence type="ECO:0000256" key="1">
    <source>
        <dbReference type="SAM" id="Phobius"/>
    </source>
</evidence>
<keyword evidence="1" id="KW-0812">Transmembrane</keyword>
<evidence type="ECO:0000313" key="3">
    <source>
        <dbReference type="Proteomes" id="UP000019149"/>
    </source>
</evidence>
<gene>
    <name evidence="2" type="ORF">EGR_03715</name>
</gene>